<accession>A0A420NK64</accession>
<protein>
    <submittedName>
        <fullName evidence="1">Uncharacterized protein</fullName>
    </submittedName>
</protein>
<gene>
    <name evidence="1" type="ORF">BFJ68_g17705</name>
</gene>
<sequence length="144" mass="16238">MIPDLEKMYKRVLARLDGEFGTPKAWYGVKSRHRKFLLAIWGYGTYGDDCLFGDTQYFFIIFVKDAQNADRDIGHLLAAVQDASSWHGAKFQKPWVGINPLLPKNGSRDIWFNPGSDRKGPRPKKGQLANIIKLVDAQASIDGI</sequence>
<proteinExistence type="predicted"/>
<comment type="caution">
    <text evidence="1">The sequence shown here is derived from an EMBL/GenBank/DDBJ whole genome shotgun (WGS) entry which is preliminary data.</text>
</comment>
<reference evidence="1 2" key="1">
    <citation type="journal article" date="2018" name="Sci. Rep.">
        <title>Characterisation of pathogen-specific regions and novel effector candidates in Fusarium oxysporum f. sp. cepae.</title>
        <authorList>
            <person name="Armitage A.D."/>
            <person name="Taylor A."/>
            <person name="Sobczyk M.K."/>
            <person name="Baxter L."/>
            <person name="Greenfield B.P."/>
            <person name="Bates H.J."/>
            <person name="Wilson F."/>
            <person name="Jackson A.C."/>
            <person name="Ott S."/>
            <person name="Harrison R.J."/>
            <person name="Clarkson J.P."/>
        </authorList>
    </citation>
    <scope>NUCLEOTIDE SEQUENCE [LARGE SCALE GENOMIC DNA]</scope>
    <source>
        <strain evidence="1 2">Fo_A28</strain>
    </source>
</reference>
<name>A0A420NK64_FUSOX</name>
<dbReference type="Proteomes" id="UP000285860">
    <property type="component" value="Unassembled WGS sequence"/>
</dbReference>
<evidence type="ECO:0000313" key="2">
    <source>
        <dbReference type="Proteomes" id="UP000285860"/>
    </source>
</evidence>
<organism evidence="1 2">
    <name type="scientific">Fusarium oxysporum</name>
    <name type="common">Fusarium vascular wilt</name>
    <dbReference type="NCBI Taxonomy" id="5507"/>
    <lineage>
        <taxon>Eukaryota</taxon>
        <taxon>Fungi</taxon>
        <taxon>Dikarya</taxon>
        <taxon>Ascomycota</taxon>
        <taxon>Pezizomycotina</taxon>
        <taxon>Sordariomycetes</taxon>
        <taxon>Hypocreomycetidae</taxon>
        <taxon>Hypocreales</taxon>
        <taxon>Nectriaceae</taxon>
        <taxon>Fusarium</taxon>
        <taxon>Fusarium oxysporum species complex</taxon>
    </lineage>
</organism>
<dbReference type="AlphaFoldDB" id="A0A420NK64"/>
<dbReference type="VEuPathDB" id="FungiDB:FOZG_17947"/>
<dbReference type="EMBL" id="MRCY01000690">
    <property type="protein sequence ID" value="RKK80591.1"/>
    <property type="molecule type" value="Genomic_DNA"/>
</dbReference>
<evidence type="ECO:0000313" key="1">
    <source>
        <dbReference type="EMBL" id="RKK80591.1"/>
    </source>
</evidence>